<evidence type="ECO:0000256" key="7">
    <source>
        <dbReference type="ARBA" id="ARBA00022801"/>
    </source>
</evidence>
<evidence type="ECO:0000313" key="18">
    <source>
        <dbReference type="EMBL" id="MEO1782096.1"/>
    </source>
</evidence>
<keyword evidence="9 17" id="KW-0573">Peptidoglycan synthesis</keyword>
<keyword evidence="12 17" id="KW-0046">Antibiotic resistance</keyword>
<comment type="miscellaneous">
    <text evidence="17">Bacitracin is thought to be involved in the inhibition of peptidoglycan synthesis by sequestering undecaprenyl diphosphate, thereby reducing the pool of lipid carrier available.</text>
</comment>
<dbReference type="NCBIfam" id="NF001389">
    <property type="entry name" value="PRK00281.1-2"/>
    <property type="match status" value="1"/>
</dbReference>
<organism evidence="18 19">
    <name type="scientific">Enterococcus diestrammenae</name>
    <dbReference type="NCBI Taxonomy" id="1155073"/>
    <lineage>
        <taxon>Bacteria</taxon>
        <taxon>Bacillati</taxon>
        <taxon>Bacillota</taxon>
        <taxon>Bacilli</taxon>
        <taxon>Lactobacillales</taxon>
        <taxon>Enterococcaceae</taxon>
        <taxon>Enterococcus</taxon>
    </lineage>
</organism>
<evidence type="ECO:0000256" key="10">
    <source>
        <dbReference type="ARBA" id="ARBA00022989"/>
    </source>
</evidence>
<keyword evidence="6 17" id="KW-0812">Transmembrane</keyword>
<evidence type="ECO:0000256" key="2">
    <source>
        <dbReference type="ARBA" id="ARBA00010621"/>
    </source>
</evidence>
<keyword evidence="8 17" id="KW-0133">Cell shape</keyword>
<feature type="transmembrane region" description="Helical" evidence="17">
    <location>
        <begin position="232"/>
        <end position="253"/>
    </location>
</feature>
<evidence type="ECO:0000256" key="13">
    <source>
        <dbReference type="ARBA" id="ARBA00023316"/>
    </source>
</evidence>
<evidence type="ECO:0000256" key="15">
    <source>
        <dbReference type="ARBA" id="ARBA00032932"/>
    </source>
</evidence>
<comment type="catalytic activity">
    <reaction evidence="16 17">
        <text>di-trans,octa-cis-undecaprenyl diphosphate + H2O = di-trans,octa-cis-undecaprenyl phosphate + phosphate + H(+)</text>
        <dbReference type="Rhea" id="RHEA:28094"/>
        <dbReference type="ChEBI" id="CHEBI:15377"/>
        <dbReference type="ChEBI" id="CHEBI:15378"/>
        <dbReference type="ChEBI" id="CHEBI:43474"/>
        <dbReference type="ChEBI" id="CHEBI:58405"/>
        <dbReference type="ChEBI" id="CHEBI:60392"/>
        <dbReference type="EC" id="3.6.1.27"/>
    </reaction>
</comment>
<comment type="function">
    <text evidence="17">Catalyzes the dephosphorylation of undecaprenyl diphosphate (UPP). Confers resistance to bacitracin.</text>
</comment>
<dbReference type="Proteomes" id="UP001429357">
    <property type="component" value="Unassembled WGS sequence"/>
</dbReference>
<name>A0ABV0F4N0_9ENTE</name>
<dbReference type="NCBIfam" id="NF001390">
    <property type="entry name" value="PRK00281.1-4"/>
    <property type="match status" value="1"/>
</dbReference>
<keyword evidence="11 17" id="KW-0472">Membrane</keyword>
<dbReference type="NCBIfam" id="TIGR00753">
    <property type="entry name" value="undec_PP_bacA"/>
    <property type="match status" value="1"/>
</dbReference>
<dbReference type="PANTHER" id="PTHR30622:SF3">
    <property type="entry name" value="UNDECAPRENYL-DIPHOSPHATASE"/>
    <property type="match status" value="1"/>
</dbReference>
<reference evidence="18" key="1">
    <citation type="submission" date="2016-06" db="EMBL/GenBank/DDBJ databases">
        <authorList>
            <person name="Van Tyne D."/>
        </authorList>
    </citation>
    <scope>NUCLEOTIDE SEQUENCE</scope>
    <source>
        <strain evidence="18">JM9A</strain>
    </source>
</reference>
<dbReference type="EMBL" id="MAEI02000001">
    <property type="protein sequence ID" value="MEO1782096.1"/>
    <property type="molecule type" value="Genomic_DNA"/>
</dbReference>
<dbReference type="InterPro" id="IPR003824">
    <property type="entry name" value="UppP"/>
</dbReference>
<keyword evidence="5 17" id="KW-1003">Cell membrane</keyword>
<evidence type="ECO:0000256" key="11">
    <source>
        <dbReference type="ARBA" id="ARBA00023136"/>
    </source>
</evidence>
<evidence type="ECO:0000256" key="5">
    <source>
        <dbReference type="ARBA" id="ARBA00022475"/>
    </source>
</evidence>
<evidence type="ECO:0000256" key="16">
    <source>
        <dbReference type="ARBA" id="ARBA00047594"/>
    </source>
</evidence>
<feature type="transmembrane region" description="Helical" evidence="17">
    <location>
        <begin position="160"/>
        <end position="177"/>
    </location>
</feature>
<dbReference type="HAMAP" id="MF_01006">
    <property type="entry name" value="Undec_diphosphatase"/>
    <property type="match status" value="1"/>
</dbReference>
<keyword evidence="10 17" id="KW-1133">Transmembrane helix</keyword>
<dbReference type="PANTHER" id="PTHR30622">
    <property type="entry name" value="UNDECAPRENYL-DIPHOSPHATASE"/>
    <property type="match status" value="1"/>
</dbReference>
<feature type="transmembrane region" description="Helical" evidence="17">
    <location>
        <begin position="183"/>
        <end position="211"/>
    </location>
</feature>
<evidence type="ECO:0000256" key="12">
    <source>
        <dbReference type="ARBA" id="ARBA00023251"/>
    </source>
</evidence>
<gene>
    <name evidence="17" type="primary">uppP</name>
    <name evidence="18" type="ORF">BAU18_001689</name>
</gene>
<feature type="transmembrane region" description="Helical" evidence="17">
    <location>
        <begin position="265"/>
        <end position="282"/>
    </location>
</feature>
<dbReference type="Pfam" id="PF02673">
    <property type="entry name" value="BacA"/>
    <property type="match status" value="1"/>
</dbReference>
<evidence type="ECO:0000256" key="8">
    <source>
        <dbReference type="ARBA" id="ARBA00022960"/>
    </source>
</evidence>
<comment type="subcellular location">
    <subcellularLocation>
        <location evidence="1 17">Cell membrane</location>
        <topology evidence="1 17">Multi-pass membrane protein</topology>
    </subcellularLocation>
</comment>
<evidence type="ECO:0000256" key="17">
    <source>
        <dbReference type="HAMAP-Rule" id="MF_01006"/>
    </source>
</evidence>
<feature type="transmembrane region" description="Helical" evidence="17">
    <location>
        <begin position="51"/>
        <end position="72"/>
    </location>
</feature>
<comment type="similarity">
    <text evidence="2 17">Belongs to the UppP family.</text>
</comment>
<protein>
    <recommendedName>
        <fullName evidence="4 17">Undecaprenyl-diphosphatase</fullName>
        <ecNumber evidence="3 17">3.6.1.27</ecNumber>
    </recommendedName>
    <alternativeName>
        <fullName evidence="15 17">Bacitracin resistance protein</fullName>
    </alternativeName>
    <alternativeName>
        <fullName evidence="14 17">Undecaprenyl pyrophosphate phosphatase</fullName>
    </alternativeName>
</protein>
<feature type="transmembrane region" description="Helical" evidence="17">
    <location>
        <begin position="93"/>
        <end position="111"/>
    </location>
</feature>
<dbReference type="NCBIfam" id="NF001391">
    <property type="entry name" value="PRK00281.1-5"/>
    <property type="match status" value="1"/>
</dbReference>
<keyword evidence="19" id="KW-1185">Reference proteome</keyword>
<keyword evidence="7 17" id="KW-0378">Hydrolase</keyword>
<proteinExistence type="inferred from homology"/>
<reference evidence="18" key="2">
    <citation type="submission" date="2024-02" db="EMBL/GenBank/DDBJ databases">
        <title>The Genome Sequence of Enterococcus diestrammenae JM9A.</title>
        <authorList>
            <person name="Earl A."/>
            <person name="Manson A."/>
            <person name="Gilmore M."/>
            <person name="Sanders J."/>
            <person name="Shea T."/>
            <person name="Howe W."/>
            <person name="Livny J."/>
            <person name="Cuomo C."/>
            <person name="Neafsey D."/>
            <person name="Birren B."/>
        </authorList>
    </citation>
    <scope>NUCLEOTIDE SEQUENCE</scope>
    <source>
        <strain evidence="18">JM9A</strain>
    </source>
</reference>
<accession>A0ABV0F4N0</accession>
<dbReference type="EC" id="3.6.1.27" evidence="3 17"/>
<comment type="caution">
    <text evidence="18">The sequence shown here is derived from an EMBL/GenBank/DDBJ whole genome shotgun (WGS) entry which is preliminary data.</text>
</comment>
<evidence type="ECO:0000256" key="14">
    <source>
        <dbReference type="ARBA" id="ARBA00032707"/>
    </source>
</evidence>
<evidence type="ECO:0000256" key="1">
    <source>
        <dbReference type="ARBA" id="ARBA00004651"/>
    </source>
</evidence>
<evidence type="ECO:0000256" key="4">
    <source>
        <dbReference type="ARBA" id="ARBA00021581"/>
    </source>
</evidence>
<keyword evidence="13 17" id="KW-0961">Cell wall biogenesis/degradation</keyword>
<evidence type="ECO:0000256" key="3">
    <source>
        <dbReference type="ARBA" id="ARBA00012374"/>
    </source>
</evidence>
<evidence type="ECO:0000313" key="19">
    <source>
        <dbReference type="Proteomes" id="UP001429357"/>
    </source>
</evidence>
<feature type="transmembrane region" description="Helical" evidence="17">
    <location>
        <begin position="117"/>
        <end position="139"/>
    </location>
</feature>
<evidence type="ECO:0000256" key="6">
    <source>
        <dbReference type="ARBA" id="ARBA00022692"/>
    </source>
</evidence>
<evidence type="ECO:0000256" key="9">
    <source>
        <dbReference type="ARBA" id="ARBA00022984"/>
    </source>
</evidence>
<sequence>MKGMIPLFLLNIVKAILLGIIEGITEWLPISSTGHLILADEFIKLDMPPDFMTMFNVVIQLGAILAVIFLYFNKLNPFAPSKSEVEKKETWSLWFKVVVAVIPSVIIGLPLDDWLDANFHHFLPVAIMLIVYGIAFIVVEKRNKTVKPKCTTLNDFTYKAALLVGMFQVLSLVPGTSRSGATILGGILIGASRFVATEFSFFMGIPTMLGASGLKVLKFLLKGNSFDFQSAIVLLVGTLVSFVVSILAIKFLMNYLKKNDFTVFGWYRIVLGAILIGYWLIAM</sequence>